<protein>
    <submittedName>
        <fullName evidence="2">Uncharacterized protein</fullName>
    </submittedName>
</protein>
<evidence type="ECO:0000313" key="2">
    <source>
        <dbReference type="EMBL" id="KAL3801865.1"/>
    </source>
</evidence>
<gene>
    <name evidence="2" type="ORF">ACHAW5_003778</name>
</gene>
<sequence>MRGRRLFCDRGDSPSSRTSRKSRCRVRDEAADVKEEVPRGHLMLYEQIESRSGSPRDDDGSASSSSDRGDTGGSYAHIGIDSAGSDMTSISIVHDEPCESDMARPRGSFEGCVVPSLSGENDESGSLFRSNGNGNFTIAKPESSTVKAIAMTDKCDLEIFSPRYCQCPDDISTLPHSNTLSMLDEETKSEEDHKKSDVDETRFGRVEESRSNTSKPQANKSYNDEHQAFGTNMSKLRRTLTGDADINAVDTTSFPDNDTASLEEKSERPQFKKTNGVFEIPRKEIDMVDDGWQKVRLSIENDEAEPTTRDADYKISSEIGNNGMLLEEKFSNDKIDVGDEENGFIRHNVRNEPTEDLENNVYVTEACRSNLQAGKATASPASPPEIGRITLKETSNSFQGFDPVAVAAPNIAQSFSEKKTHFEQQNEVQQQPPRDSRSPSVSSSATTTTVCNARRSHLLASEVNRREDAISSQLQASISPKHTSDKRQRQQSTKITHARVSTSPISRPQRSSELIDRTRVNGCDDYEESSLANRVERETRSSPAHPLGQHHDTNEFSFGPDNNDFSGGFDPTSPTRMHLSTRPSGKQRTMLKHKDGFPSPSSTVAATVHEFTAPRQKMHIIHEGSDRPYPIPSGGAGQSKRFGVSSSHMSSSNDRHDELTSASVYQEAAEGFERVSYRSSSNHSEGYDDLTGKESRSKKKMRKIEKKLLATSKMSAAYKPFSALIPLSQRLEEPAWQFTYDKRREQS</sequence>
<feature type="region of interest" description="Disordered" evidence="1">
    <location>
        <begin position="184"/>
        <end position="226"/>
    </location>
</feature>
<feature type="compositionally biased region" description="Polar residues" evidence="1">
    <location>
        <begin position="490"/>
        <end position="512"/>
    </location>
</feature>
<organism evidence="2 3">
    <name type="scientific">Stephanodiscus triporus</name>
    <dbReference type="NCBI Taxonomy" id="2934178"/>
    <lineage>
        <taxon>Eukaryota</taxon>
        <taxon>Sar</taxon>
        <taxon>Stramenopiles</taxon>
        <taxon>Ochrophyta</taxon>
        <taxon>Bacillariophyta</taxon>
        <taxon>Coscinodiscophyceae</taxon>
        <taxon>Thalassiosirophycidae</taxon>
        <taxon>Stephanodiscales</taxon>
        <taxon>Stephanodiscaceae</taxon>
        <taxon>Stephanodiscus</taxon>
    </lineage>
</organism>
<feature type="region of interest" description="Disordered" evidence="1">
    <location>
        <begin position="1"/>
        <end position="81"/>
    </location>
</feature>
<proteinExistence type="predicted"/>
<feature type="region of interest" description="Disordered" evidence="1">
    <location>
        <begin position="247"/>
        <end position="270"/>
    </location>
</feature>
<feature type="compositionally biased region" description="Basic and acidic residues" evidence="1">
    <location>
        <begin position="25"/>
        <end position="39"/>
    </location>
</feature>
<feature type="region of interest" description="Disordered" evidence="1">
    <location>
        <begin position="419"/>
        <end position="453"/>
    </location>
</feature>
<evidence type="ECO:0000256" key="1">
    <source>
        <dbReference type="SAM" id="MobiDB-lite"/>
    </source>
</evidence>
<feature type="region of interest" description="Disordered" evidence="1">
    <location>
        <begin position="473"/>
        <end position="602"/>
    </location>
</feature>
<feature type="compositionally biased region" description="Low complexity" evidence="1">
    <location>
        <begin position="428"/>
        <end position="450"/>
    </location>
</feature>
<dbReference type="AlphaFoldDB" id="A0ABD3QNG9"/>
<feature type="region of interest" description="Disordered" evidence="1">
    <location>
        <begin position="674"/>
        <end position="702"/>
    </location>
</feature>
<accession>A0ABD3QNG9</accession>
<feature type="compositionally biased region" description="Polar residues" evidence="1">
    <location>
        <begin position="211"/>
        <end position="221"/>
    </location>
</feature>
<dbReference type="Proteomes" id="UP001530315">
    <property type="component" value="Unassembled WGS sequence"/>
</dbReference>
<reference evidence="2 3" key="1">
    <citation type="submission" date="2024-10" db="EMBL/GenBank/DDBJ databases">
        <title>Updated reference genomes for cyclostephanoid diatoms.</title>
        <authorList>
            <person name="Roberts W.R."/>
            <person name="Alverson A.J."/>
        </authorList>
    </citation>
    <scope>NUCLEOTIDE SEQUENCE [LARGE SCALE GENOMIC DNA]</scope>
    <source>
        <strain evidence="2 3">AJA276-08</strain>
    </source>
</reference>
<keyword evidence="3" id="KW-1185">Reference proteome</keyword>
<comment type="caution">
    <text evidence="2">The sequence shown here is derived from an EMBL/GenBank/DDBJ whole genome shotgun (WGS) entry which is preliminary data.</text>
</comment>
<feature type="compositionally biased region" description="Polar residues" evidence="1">
    <location>
        <begin position="249"/>
        <end position="260"/>
    </location>
</feature>
<evidence type="ECO:0000313" key="3">
    <source>
        <dbReference type="Proteomes" id="UP001530315"/>
    </source>
</evidence>
<feature type="compositionally biased region" description="Basic and acidic residues" evidence="1">
    <location>
        <begin position="190"/>
        <end position="210"/>
    </location>
</feature>
<dbReference type="EMBL" id="JALLAZ020000172">
    <property type="protein sequence ID" value="KAL3801865.1"/>
    <property type="molecule type" value="Genomic_DNA"/>
</dbReference>
<name>A0ABD3QNG9_9STRA</name>
<feature type="compositionally biased region" description="Basic and acidic residues" evidence="1">
    <location>
        <begin position="1"/>
        <end position="12"/>
    </location>
</feature>
<feature type="region of interest" description="Disordered" evidence="1">
    <location>
        <begin position="623"/>
        <end position="660"/>
    </location>
</feature>